<proteinExistence type="predicted"/>
<dbReference type="AlphaFoldDB" id="A0A1W1VC60"/>
<sequence>MKNILLSTLFGATSLLFAPRTAAAQQTQEPASATKPGSAVERDLRRFSDWVSEKVTRAEEGARREWPSVMADYDRQSARLDRATDSLSVQSRREYAAQKARYQTWSAEQQRLDSTARQPETVAQVQGRLLGENVNIKRVRATELPDLYARLLETTRDQRRRWTAAEWSEASAVLTRLNARYEEVRTQLPTEERLRVRSWQAEFRTLEKARDVKEIIDNR</sequence>
<reference evidence="2 3" key="1">
    <citation type="submission" date="2017-04" db="EMBL/GenBank/DDBJ databases">
        <authorList>
            <person name="Afonso C.L."/>
            <person name="Miller P.J."/>
            <person name="Scott M.A."/>
            <person name="Spackman E."/>
            <person name="Goraichik I."/>
            <person name="Dimitrov K.M."/>
            <person name="Suarez D.L."/>
            <person name="Swayne D.E."/>
        </authorList>
    </citation>
    <scope>NUCLEOTIDE SEQUENCE [LARGE SCALE GENOMIC DNA]</scope>
    <source>
        <strain evidence="2 3">DSM 11622</strain>
    </source>
</reference>
<keyword evidence="3" id="KW-1185">Reference proteome</keyword>
<dbReference type="STRING" id="645990.SAMN00120144_0578"/>
<dbReference type="Proteomes" id="UP000192266">
    <property type="component" value="Unassembled WGS sequence"/>
</dbReference>
<dbReference type="EMBL" id="FWWW01000055">
    <property type="protein sequence ID" value="SMB90803.1"/>
    <property type="molecule type" value="Genomic_DNA"/>
</dbReference>
<keyword evidence="1" id="KW-0732">Signal</keyword>
<dbReference type="OrthoDB" id="886805at2"/>
<evidence type="ECO:0000313" key="2">
    <source>
        <dbReference type="EMBL" id="SMB90803.1"/>
    </source>
</evidence>
<protein>
    <submittedName>
        <fullName evidence="2">Uncharacterized protein</fullName>
    </submittedName>
</protein>
<organism evidence="2 3">
    <name type="scientific">Hymenobacter roseosalivarius DSM 11622</name>
    <dbReference type="NCBI Taxonomy" id="645990"/>
    <lineage>
        <taxon>Bacteria</taxon>
        <taxon>Pseudomonadati</taxon>
        <taxon>Bacteroidota</taxon>
        <taxon>Cytophagia</taxon>
        <taxon>Cytophagales</taxon>
        <taxon>Hymenobacteraceae</taxon>
        <taxon>Hymenobacter</taxon>
    </lineage>
</organism>
<evidence type="ECO:0000313" key="3">
    <source>
        <dbReference type="Proteomes" id="UP000192266"/>
    </source>
</evidence>
<gene>
    <name evidence="2" type="ORF">SAMN00120144_0578</name>
</gene>
<dbReference type="RefSeq" id="WP_084444528.1">
    <property type="nucleotide sequence ID" value="NZ_FWWW01000055.1"/>
</dbReference>
<evidence type="ECO:0000256" key="1">
    <source>
        <dbReference type="SAM" id="SignalP"/>
    </source>
</evidence>
<accession>A0A1W1VC60</accession>
<feature type="chain" id="PRO_5012325571" evidence="1">
    <location>
        <begin position="24"/>
        <end position="219"/>
    </location>
</feature>
<feature type="signal peptide" evidence="1">
    <location>
        <begin position="1"/>
        <end position="23"/>
    </location>
</feature>
<name>A0A1W1VC60_9BACT</name>